<dbReference type="InterPro" id="IPR024562">
    <property type="entry name" value="YqhG"/>
</dbReference>
<dbReference type="Pfam" id="PF11079">
    <property type="entry name" value="YqhG"/>
    <property type="match status" value="2"/>
</dbReference>
<dbReference type="Proteomes" id="UP000677918">
    <property type="component" value="Unassembled WGS sequence"/>
</dbReference>
<name>A0A8J4H5G4_9BACL</name>
<keyword evidence="3" id="KW-1185">Reference proteome</keyword>
<accession>A0A8J4H5G4</accession>
<dbReference type="EMBL" id="BOVK01000077">
    <property type="protein sequence ID" value="GIQ71308.1"/>
    <property type="molecule type" value="Genomic_DNA"/>
</dbReference>
<protein>
    <submittedName>
        <fullName evidence="2">Uncharacterized protein</fullName>
    </submittedName>
</protein>
<evidence type="ECO:0000256" key="1">
    <source>
        <dbReference type="SAM" id="MobiDB-lite"/>
    </source>
</evidence>
<evidence type="ECO:0000313" key="3">
    <source>
        <dbReference type="Proteomes" id="UP000677918"/>
    </source>
</evidence>
<dbReference type="RefSeq" id="WP_213414104.1">
    <property type="nucleotide sequence ID" value="NZ_BOVK01000077.1"/>
</dbReference>
<comment type="caution">
    <text evidence="2">The sequence shown here is derived from an EMBL/GenBank/DDBJ whole genome shotgun (WGS) entry which is preliminary data.</text>
</comment>
<gene>
    <name evidence="2" type="ORF">XYCOK13_41320</name>
</gene>
<feature type="region of interest" description="Disordered" evidence="1">
    <location>
        <begin position="77"/>
        <end position="113"/>
    </location>
</feature>
<reference evidence="2" key="1">
    <citation type="submission" date="2021-04" db="EMBL/GenBank/DDBJ databases">
        <title>Draft genome sequence of Xylanibacillus composti strain K13.</title>
        <authorList>
            <person name="Uke A."/>
            <person name="Chhe C."/>
            <person name="Baramee S."/>
            <person name="Kosugi A."/>
        </authorList>
    </citation>
    <scope>NUCLEOTIDE SEQUENCE</scope>
    <source>
        <strain evidence="2">K13</strain>
    </source>
</reference>
<dbReference type="AlphaFoldDB" id="A0A8J4H5G4"/>
<proteinExistence type="predicted"/>
<sequence>MNQEQIRQFVRQYLQATDCEVLEMHPAYLTVKLSPEADKELTNRPYYWSFVERTGADAETMTFTYIFDPAAYEAVEAQRKQPHQQASLGSQRGQAARVGGGAAQASPVPGQLHNPPAQTGDTILGRYFGVSVPGVGARTLKETLTYGSAKLEQMFQAVRNRGRFVNLYEDMPQNAVGPVGSAAYTSWLGVNALVELACDRKRSELHSLGIHLSTGEIVERFFDRVNLLPLTPKLPARTHTREMISLPRAAAEIERYLEQKISRYDHTWADEAWSRLEEELARVESYYVDLLKEEDPEVRAKTEEQLERRKEELRWQYEPKVRISVTNCGLFHLLSDAKVTL</sequence>
<evidence type="ECO:0000313" key="2">
    <source>
        <dbReference type="EMBL" id="GIQ71308.1"/>
    </source>
</evidence>
<organism evidence="2 3">
    <name type="scientific">Xylanibacillus composti</name>
    <dbReference type="NCBI Taxonomy" id="1572762"/>
    <lineage>
        <taxon>Bacteria</taxon>
        <taxon>Bacillati</taxon>
        <taxon>Bacillota</taxon>
        <taxon>Bacilli</taxon>
        <taxon>Bacillales</taxon>
        <taxon>Paenibacillaceae</taxon>
        <taxon>Xylanibacillus</taxon>
    </lineage>
</organism>